<evidence type="ECO:0000259" key="10">
    <source>
        <dbReference type="PROSITE" id="PS50885"/>
    </source>
</evidence>
<proteinExistence type="predicted"/>
<evidence type="ECO:0000256" key="6">
    <source>
        <dbReference type="ARBA" id="ARBA00022777"/>
    </source>
</evidence>
<comment type="catalytic activity">
    <reaction evidence="1">
        <text>ATP + protein L-histidine = ADP + protein N-phospho-L-histidine.</text>
        <dbReference type="EC" id="2.7.13.3"/>
    </reaction>
</comment>
<dbReference type="InterPro" id="IPR003661">
    <property type="entry name" value="HisK_dim/P_dom"/>
</dbReference>
<dbReference type="InterPro" id="IPR004358">
    <property type="entry name" value="Sig_transdc_His_kin-like_C"/>
</dbReference>
<evidence type="ECO:0000256" key="5">
    <source>
        <dbReference type="ARBA" id="ARBA00022679"/>
    </source>
</evidence>
<dbReference type="RefSeq" id="WP_062383472.1">
    <property type="nucleotide sequence ID" value="NZ_CP014544.1"/>
</dbReference>
<dbReference type="EC" id="2.7.13.3" evidence="3"/>
<dbReference type="PROSITE" id="PS50109">
    <property type="entry name" value="HIS_KIN"/>
    <property type="match status" value="1"/>
</dbReference>
<dbReference type="PRINTS" id="PR00344">
    <property type="entry name" value="BCTRLSENSOR"/>
</dbReference>
<keyword evidence="5" id="KW-0808">Transferase</keyword>
<dbReference type="InterPro" id="IPR005467">
    <property type="entry name" value="His_kinase_dom"/>
</dbReference>
<dbReference type="InterPro" id="IPR003660">
    <property type="entry name" value="HAMP_dom"/>
</dbReference>
<evidence type="ECO:0000313" key="12">
    <source>
        <dbReference type="Proteomes" id="UP000074119"/>
    </source>
</evidence>
<evidence type="ECO:0000256" key="7">
    <source>
        <dbReference type="SAM" id="Coils"/>
    </source>
</evidence>
<dbReference type="Proteomes" id="UP000074119">
    <property type="component" value="Chromosome"/>
</dbReference>
<dbReference type="STRING" id="1470434.AZF00_06940"/>
<dbReference type="InterPro" id="IPR036097">
    <property type="entry name" value="HisK_dim/P_sf"/>
</dbReference>
<dbReference type="SMART" id="SM00387">
    <property type="entry name" value="HATPase_c"/>
    <property type="match status" value="1"/>
</dbReference>
<dbReference type="SUPFAM" id="SSF55874">
    <property type="entry name" value="ATPase domain of HSP90 chaperone/DNA topoisomerase II/histidine kinase"/>
    <property type="match status" value="1"/>
</dbReference>
<dbReference type="InterPro" id="IPR036890">
    <property type="entry name" value="HATPase_C_sf"/>
</dbReference>
<evidence type="ECO:0000256" key="3">
    <source>
        <dbReference type="ARBA" id="ARBA00012438"/>
    </source>
</evidence>
<evidence type="ECO:0000259" key="9">
    <source>
        <dbReference type="PROSITE" id="PS50109"/>
    </source>
</evidence>
<dbReference type="PANTHER" id="PTHR43065">
    <property type="entry name" value="SENSOR HISTIDINE KINASE"/>
    <property type="match status" value="1"/>
</dbReference>
<evidence type="ECO:0000256" key="8">
    <source>
        <dbReference type="SAM" id="Phobius"/>
    </source>
</evidence>
<comment type="subcellular location">
    <subcellularLocation>
        <location evidence="2">Membrane</location>
    </subcellularLocation>
</comment>
<dbReference type="AlphaFoldDB" id="A0A127M489"/>
<name>A0A127M489_9GAMM</name>
<dbReference type="SUPFAM" id="SSF47384">
    <property type="entry name" value="Homodimeric domain of signal transducing histidine kinase"/>
    <property type="match status" value="1"/>
</dbReference>
<dbReference type="PANTHER" id="PTHR43065:SF47">
    <property type="match status" value="1"/>
</dbReference>
<keyword evidence="4" id="KW-0597">Phosphoprotein</keyword>
<evidence type="ECO:0000256" key="2">
    <source>
        <dbReference type="ARBA" id="ARBA00004370"/>
    </source>
</evidence>
<dbReference type="PROSITE" id="PS50885">
    <property type="entry name" value="HAMP"/>
    <property type="match status" value="1"/>
</dbReference>
<sequence length="524" mass="57764">MTTELRRFLVTTSFDRKLAWSLIASTFMAGGLIVGMCILLAVNVSNSSRQEKYPVIAGLLGQMLEQGDLNALESAMHKVALDTSIAAVCAYSGEPVTKLLYMYQTEQGGSACLPELAALSTNDFHVAVPSAQHAGLQLVLRTNNHYLSDYIHSIWWLAALIMAASVLFAFGFSSWLGRQLLLPIVSLLEVISLVRRNRDYRLRANKFADDEFGQLCDNFNDMIADVERRDQEVLNARRELELRICEVDVSNRELSGTLQRLKQTQQQLINTEKMASLGALVAGVAHEINTPIGVGVTAASTLQANTENARTRYEQGDLTQSALRLYWEQTISATKMILGNLERAAGLIQSFKRVAVDQSNSEIRRFNLGEYLGEVMHSLYPQVRKAGLNYTLECDENLIIRSYPGAISQIVSNLVMNAINHAYPNGEDGNLTLKVWASEAGEISLQFNDDGRGIPAEHLARVCDPFFTTKRGSGGSGLGLHIVYNLVTQQLCGRIKIDSEMGKGSCISLFFPPDVAKVGLYESV</sequence>
<dbReference type="EMBL" id="CP014544">
    <property type="protein sequence ID" value="AMO68054.1"/>
    <property type="molecule type" value="Genomic_DNA"/>
</dbReference>
<dbReference type="Pfam" id="PF02518">
    <property type="entry name" value="HATPase_c"/>
    <property type="match status" value="1"/>
</dbReference>
<keyword evidence="8" id="KW-0472">Membrane</keyword>
<evidence type="ECO:0000313" key="11">
    <source>
        <dbReference type="EMBL" id="AMO68054.1"/>
    </source>
</evidence>
<dbReference type="GO" id="GO:0000155">
    <property type="term" value="F:phosphorelay sensor kinase activity"/>
    <property type="evidence" value="ECO:0007669"/>
    <property type="project" value="InterPro"/>
</dbReference>
<accession>A0A127M489</accession>
<dbReference type="InterPro" id="IPR003594">
    <property type="entry name" value="HATPase_dom"/>
</dbReference>
<feature type="domain" description="Histidine kinase" evidence="9">
    <location>
        <begin position="283"/>
        <end position="515"/>
    </location>
</feature>
<dbReference type="Gene3D" id="6.10.340.10">
    <property type="match status" value="1"/>
</dbReference>
<gene>
    <name evidence="11" type="ORF">AZF00_06940</name>
</gene>
<feature type="transmembrane region" description="Helical" evidence="8">
    <location>
        <begin position="150"/>
        <end position="170"/>
    </location>
</feature>
<dbReference type="Gene3D" id="3.30.565.10">
    <property type="entry name" value="Histidine kinase-like ATPase, C-terminal domain"/>
    <property type="match status" value="1"/>
</dbReference>
<keyword evidence="8" id="KW-1133">Transmembrane helix</keyword>
<keyword evidence="6" id="KW-0418">Kinase</keyword>
<reference evidence="11 12" key="1">
    <citation type="submission" date="2015-12" db="EMBL/GenBank/DDBJ databases">
        <authorList>
            <person name="Shamseldin A."/>
            <person name="Moawad H."/>
            <person name="Abd El-Rahim W.M."/>
            <person name="Sadowsky M.J."/>
        </authorList>
    </citation>
    <scope>NUCLEOTIDE SEQUENCE [LARGE SCALE GENOMIC DNA]</scope>
    <source>
        <strain evidence="11 12">SM2</strain>
    </source>
</reference>
<protein>
    <recommendedName>
        <fullName evidence="3">histidine kinase</fullName>
        <ecNumber evidence="3">2.7.13.3</ecNumber>
    </recommendedName>
</protein>
<feature type="coiled-coil region" evidence="7">
    <location>
        <begin position="223"/>
        <end position="271"/>
    </location>
</feature>
<dbReference type="KEGG" id="zal:AZF00_06940"/>
<keyword evidence="7" id="KW-0175">Coiled coil</keyword>
<feature type="domain" description="HAMP" evidence="10">
    <location>
        <begin position="178"/>
        <end position="231"/>
    </location>
</feature>
<organism evidence="11 12">
    <name type="scientific">Zhongshania aliphaticivorans</name>
    <dbReference type="NCBI Taxonomy" id="1470434"/>
    <lineage>
        <taxon>Bacteria</taxon>
        <taxon>Pseudomonadati</taxon>
        <taxon>Pseudomonadota</taxon>
        <taxon>Gammaproteobacteria</taxon>
        <taxon>Cellvibrionales</taxon>
        <taxon>Spongiibacteraceae</taxon>
        <taxon>Zhongshania</taxon>
    </lineage>
</organism>
<feature type="transmembrane region" description="Helical" evidence="8">
    <location>
        <begin position="20"/>
        <end position="42"/>
    </location>
</feature>
<evidence type="ECO:0000256" key="1">
    <source>
        <dbReference type="ARBA" id="ARBA00000085"/>
    </source>
</evidence>
<keyword evidence="8" id="KW-0812">Transmembrane</keyword>
<dbReference type="GO" id="GO:0016020">
    <property type="term" value="C:membrane"/>
    <property type="evidence" value="ECO:0007669"/>
    <property type="project" value="UniProtKB-SubCell"/>
</dbReference>
<evidence type="ECO:0000256" key="4">
    <source>
        <dbReference type="ARBA" id="ARBA00022553"/>
    </source>
</evidence>
<dbReference type="Gene3D" id="1.10.287.130">
    <property type="match status" value="1"/>
</dbReference>
<dbReference type="CDD" id="cd00082">
    <property type="entry name" value="HisKA"/>
    <property type="match status" value="1"/>
</dbReference>